<organism evidence="1 2">
    <name type="scientific">Melipona bicolor</name>
    <dbReference type="NCBI Taxonomy" id="60889"/>
    <lineage>
        <taxon>Eukaryota</taxon>
        <taxon>Metazoa</taxon>
        <taxon>Ecdysozoa</taxon>
        <taxon>Arthropoda</taxon>
        <taxon>Hexapoda</taxon>
        <taxon>Insecta</taxon>
        <taxon>Pterygota</taxon>
        <taxon>Neoptera</taxon>
        <taxon>Endopterygota</taxon>
        <taxon>Hymenoptera</taxon>
        <taxon>Apocrita</taxon>
        <taxon>Aculeata</taxon>
        <taxon>Apoidea</taxon>
        <taxon>Anthophila</taxon>
        <taxon>Apidae</taxon>
        <taxon>Melipona</taxon>
    </lineage>
</organism>
<comment type="caution">
    <text evidence="1">The sequence shown here is derived from an EMBL/GenBank/DDBJ whole genome shotgun (WGS) entry which is preliminary data.</text>
</comment>
<accession>A0AA40KJN1</accession>
<proteinExistence type="predicted"/>
<evidence type="ECO:0000313" key="1">
    <source>
        <dbReference type="EMBL" id="KAK1122888.1"/>
    </source>
</evidence>
<evidence type="ECO:0000313" key="2">
    <source>
        <dbReference type="Proteomes" id="UP001177670"/>
    </source>
</evidence>
<keyword evidence="2" id="KW-1185">Reference proteome</keyword>
<name>A0AA40KJN1_9HYME</name>
<dbReference type="AlphaFoldDB" id="A0AA40KJN1"/>
<sequence>MILRNGDDSEYKFGQIQWTKSQDIIPVSIDTFWSLECRSINPGSHVIAVAVKSCQFEQNFPPVDPSLSSEGRERSLHDGVHCVASCLGRADFPLSSFESLAHTCEAASGEFEAVSLVTHLCPSWLFGESVRVLWVEIAAAPLWYDAHVLRK</sequence>
<reference evidence="1" key="1">
    <citation type="submission" date="2021-10" db="EMBL/GenBank/DDBJ databases">
        <title>Melipona bicolor Genome sequencing and assembly.</title>
        <authorList>
            <person name="Araujo N.S."/>
            <person name="Arias M.C."/>
        </authorList>
    </citation>
    <scope>NUCLEOTIDE SEQUENCE</scope>
    <source>
        <strain evidence="1">USP_2M_L1-L4_2017</strain>
        <tissue evidence="1">Whole body</tissue>
    </source>
</reference>
<protein>
    <submittedName>
        <fullName evidence="1">Uncharacterized protein</fullName>
    </submittedName>
</protein>
<dbReference type="EMBL" id="JAHYIQ010000022">
    <property type="protein sequence ID" value="KAK1122888.1"/>
    <property type="molecule type" value="Genomic_DNA"/>
</dbReference>
<gene>
    <name evidence="1" type="ORF">K0M31_009333</name>
</gene>
<dbReference type="Proteomes" id="UP001177670">
    <property type="component" value="Unassembled WGS sequence"/>
</dbReference>